<proteinExistence type="predicted"/>
<dbReference type="Pfam" id="PF01968">
    <property type="entry name" value="Hydantoinase_A"/>
    <property type="match status" value="1"/>
</dbReference>
<dbReference type="InterPro" id="IPR045079">
    <property type="entry name" value="Oxoprolinase-like"/>
</dbReference>
<organism evidence="3 4">
    <name type="scientific">Sneathiella marina</name>
    <dbReference type="NCBI Taxonomy" id="2950108"/>
    <lineage>
        <taxon>Bacteria</taxon>
        <taxon>Pseudomonadati</taxon>
        <taxon>Pseudomonadota</taxon>
        <taxon>Alphaproteobacteria</taxon>
        <taxon>Sneathiellales</taxon>
        <taxon>Sneathiellaceae</taxon>
        <taxon>Sneathiella</taxon>
    </lineage>
</organism>
<accession>A0ABY4VY51</accession>
<dbReference type="Pfam" id="PF05378">
    <property type="entry name" value="Hydant_A_N"/>
    <property type="match status" value="1"/>
</dbReference>
<keyword evidence="4" id="KW-1185">Reference proteome</keyword>
<dbReference type="Proteomes" id="UP001056291">
    <property type="component" value="Chromosome"/>
</dbReference>
<evidence type="ECO:0000313" key="3">
    <source>
        <dbReference type="EMBL" id="USG59862.1"/>
    </source>
</evidence>
<dbReference type="InterPro" id="IPR008040">
    <property type="entry name" value="Hydant_A_N"/>
</dbReference>
<feature type="domain" description="Hydantoinase A/oxoprolinase" evidence="1">
    <location>
        <begin position="188"/>
        <end position="327"/>
    </location>
</feature>
<protein>
    <submittedName>
        <fullName evidence="3">Hydantoinase/oxoprolinase family protein</fullName>
    </submittedName>
</protein>
<dbReference type="InterPro" id="IPR002821">
    <property type="entry name" value="Hydantoinase_A"/>
</dbReference>
<dbReference type="RefSeq" id="WP_251932632.1">
    <property type="nucleotide sequence ID" value="NZ_CP098747.1"/>
</dbReference>
<dbReference type="SUPFAM" id="SSF53067">
    <property type="entry name" value="Actin-like ATPase domain"/>
    <property type="match status" value="1"/>
</dbReference>
<feature type="domain" description="Hydantoinase/oxoprolinase N-terminal" evidence="2">
    <location>
        <begin position="5"/>
        <end position="167"/>
    </location>
</feature>
<sequence>MPLLLGIDTGGTYTDAVLFHEEDGVVASAKSLTTRHDFAVGIGQSIEKVIATAKINPAEIALVSLSTTLATNALVEGQGGRVGLIMIGFDENSLDRNGLQDAVKDDPVIFLSGGHDGQGEPVADLDEKMLIKRLDQIGSEVTAFAVAGLFATRNPEHEMRVRNIILERTRTSVTCSHELSSKLDGPRRALTSVLNARLISMIHHLIEATEGLFGGLNITAPLMVVQGDGALISAEIAKIKPIETILSGPAASLVGAAYLSGLQNAVVSDIGGTTTDIAVLQDGNPRLDENGATVGGWRTMVEAVAMYTIGLGGDSEISVRQTGLELQLELGPRRLIPISLLAESYPALVHDTLDLQLNRSRYNELYGRFAVSVGREVAFKGALNILEQEMLVDLADGPRPLEKWLAKRKHHAALEKLVSTGLVMICGLTPSDAAHVLNLHTDWDRSAAEKTARLFAGNKNSKGYSIASSSQAMSEMVIDALVKKSDETLLAAALEGDPYLSPKLSETLLAGSTRADPNPFVDVKVNFKLPIIGLGASAHVYYPDIAAQLNTTALIPANAGVANAIGAVVGQVRVSVDATISKTENDYFRLYHSGEPKDFSTLEGAVADAEHILRVEAHGHAQQAGAGDVRVKFHREDNTAVIEGKEFFIESILKATAFGRPRIAR</sequence>
<dbReference type="InterPro" id="IPR043129">
    <property type="entry name" value="ATPase_NBD"/>
</dbReference>
<gene>
    <name evidence="3" type="ORF">NBZ79_11805</name>
</gene>
<dbReference type="PANTHER" id="PTHR11365">
    <property type="entry name" value="5-OXOPROLINASE RELATED"/>
    <property type="match status" value="1"/>
</dbReference>
<dbReference type="PANTHER" id="PTHR11365:SF2">
    <property type="entry name" value="5-OXOPROLINASE"/>
    <property type="match status" value="1"/>
</dbReference>
<evidence type="ECO:0000259" key="2">
    <source>
        <dbReference type="Pfam" id="PF05378"/>
    </source>
</evidence>
<dbReference type="EMBL" id="CP098747">
    <property type="protein sequence ID" value="USG59862.1"/>
    <property type="molecule type" value="Genomic_DNA"/>
</dbReference>
<name>A0ABY4VY51_9PROT</name>
<evidence type="ECO:0000259" key="1">
    <source>
        <dbReference type="Pfam" id="PF01968"/>
    </source>
</evidence>
<evidence type="ECO:0000313" key="4">
    <source>
        <dbReference type="Proteomes" id="UP001056291"/>
    </source>
</evidence>
<reference evidence="3" key="1">
    <citation type="submission" date="2022-06" db="EMBL/GenBank/DDBJ databases">
        <title>Sneathiella actinostolidae sp. nov., isolated from a sea anemonein the Western Pacific Ocean.</title>
        <authorList>
            <person name="Wei M.J."/>
        </authorList>
    </citation>
    <scope>NUCLEOTIDE SEQUENCE</scope>
    <source>
        <strain evidence="3">PHK-P5</strain>
    </source>
</reference>